<feature type="domain" description="DNA2/NAM7 helicase-like C-terminal" evidence="6">
    <location>
        <begin position="897"/>
        <end position="1069"/>
    </location>
</feature>
<keyword evidence="1" id="KW-0547">Nucleotide-binding</keyword>
<organism evidence="7 8">
    <name type="scientific">Actinomyces bovis</name>
    <dbReference type="NCBI Taxonomy" id="1658"/>
    <lineage>
        <taxon>Bacteria</taxon>
        <taxon>Bacillati</taxon>
        <taxon>Actinomycetota</taxon>
        <taxon>Actinomycetes</taxon>
        <taxon>Actinomycetales</taxon>
        <taxon>Actinomycetaceae</taxon>
        <taxon>Actinomyces</taxon>
    </lineage>
</organism>
<name>A0ABY1VQD6_9ACTO</name>
<feature type="coiled-coil region" evidence="5">
    <location>
        <begin position="527"/>
        <end position="561"/>
    </location>
</feature>
<keyword evidence="2" id="KW-0378">Hydrolase</keyword>
<dbReference type="RefSeq" id="WP_111837224.1">
    <property type="nucleotide sequence ID" value="NZ_UAPQ01000010.1"/>
</dbReference>
<evidence type="ECO:0000313" key="7">
    <source>
        <dbReference type="EMBL" id="SPT54341.1"/>
    </source>
</evidence>
<dbReference type="PANTHER" id="PTHR43788:SF8">
    <property type="entry name" value="DNA-BINDING PROTEIN SMUBP-2"/>
    <property type="match status" value="1"/>
</dbReference>
<dbReference type="EMBL" id="UAPQ01000010">
    <property type="protein sequence ID" value="SPT54341.1"/>
    <property type="molecule type" value="Genomic_DNA"/>
</dbReference>
<evidence type="ECO:0000256" key="2">
    <source>
        <dbReference type="ARBA" id="ARBA00022801"/>
    </source>
</evidence>
<accession>A0ABY1VQD6</accession>
<dbReference type="SUPFAM" id="SSF52540">
    <property type="entry name" value="P-loop containing nucleoside triphosphate hydrolases"/>
    <property type="match status" value="1"/>
</dbReference>
<keyword evidence="8" id="KW-1185">Reference proteome</keyword>
<dbReference type="Gene3D" id="3.40.50.300">
    <property type="entry name" value="P-loop containing nucleotide triphosphate hydrolases"/>
    <property type="match status" value="2"/>
</dbReference>
<dbReference type="PANTHER" id="PTHR43788">
    <property type="entry name" value="DNA2/NAM7 HELICASE FAMILY MEMBER"/>
    <property type="match status" value="1"/>
</dbReference>
<dbReference type="InterPro" id="IPR027417">
    <property type="entry name" value="P-loop_NTPase"/>
</dbReference>
<evidence type="ECO:0000256" key="4">
    <source>
        <dbReference type="ARBA" id="ARBA00022840"/>
    </source>
</evidence>
<dbReference type="GO" id="GO:0004386">
    <property type="term" value="F:helicase activity"/>
    <property type="evidence" value="ECO:0007669"/>
    <property type="project" value="UniProtKB-KW"/>
</dbReference>
<sequence length="1086" mass="119005">MTLSSNPAHQLQVLRYWWMLELFSPQRLPALTRRADRPEDHQVIEWQPSQSLPWNYLQVPQPRGQGRRRWRHTIYLGVYELEATYQYLHRVFADDHDAYDERNGGVSACAVVVLDEHGALTANSALLSSALWAVAKVSFDSEVPNLHWASQFNWACEHFKQDVDAWEGLRREQVHASAPLPQDSKSLTALLDLARRAAGVTGMPGLDTGRMVISSTAVPEKADDDVAAGADFLNSFFLDDLARVQQSVAAGACPPALDTYLREDTAPSERIDVMVDNAAVDAGVSLDRLPPGRWPADPAHGLALRQQFAVNQALNDLASTEGLMGVNGPPGTGKTTMLRDVLAGNVVERARRLAALNHPREAFTGKLLRWTNADSFDREVHQLRPELTGFEMVVAAANNGAAENISVELPDRQALGKRWRQDADYFARLASATLPAKAVRGAAKAGAPDTRAPAHTAASPAIPAAPTSLPTQAWGLVAACLGSKRNRGAFYSAFWFDSKDPHSGEPVPHMQSLLKQWASGEVPPRNWAEARTAFRQAEQRVEALKQQRQEAQTRLGRLKHVLGEQDRFAETVERAEQALRDALASKTGYEPQLKAAQAAREDALEVRRRLLEVKPGALETLFTFGRAARRWRTDFEPAEETLAATERQWTEATARGRELAQAVEQRRSREEAARAALAANTQEVTELLGQVAQDREAFQPGYPDQNWSGELRELHAPWLDEQLDTARSELFLAALRLHQDFLANAASQMLPSLRAAIEVVAGQRPHDLESEKLLAAWQVFFLTVPLVSTTFASFGRMFAGLGPQALGWLLIDEAGQAAPQYAVGAIWRSRRVLAVGDPLQLQPVVTMPRKAQRDLATAGRVGAEWIPPLASVQTLADRSSRYGTLLAQGEEDMWVSAPLTVHRRCDEPMFGLCNELAYGGMMVSGVQRALAGVGPGDQFDSPQGPVVPTSRWIHVPATQPGKHLQANEIEVLRRCLQGLGRQGVAFSQVIAVSPFRSVAQALAALGRTHPGLRAGTIHTAQGREADVVFLVLGGDPAAPGAKAWASASVNLVNVAASRAKRRLYVIGDRESWSKYRYFKELAAALG</sequence>
<proteinExistence type="predicted"/>
<keyword evidence="3 7" id="KW-0347">Helicase</keyword>
<evidence type="ECO:0000259" key="6">
    <source>
        <dbReference type="Pfam" id="PF13087"/>
    </source>
</evidence>
<reference evidence="7 8" key="1">
    <citation type="submission" date="2018-06" db="EMBL/GenBank/DDBJ databases">
        <authorList>
            <consortium name="Pathogen Informatics"/>
            <person name="Doyle S."/>
        </authorList>
    </citation>
    <scope>NUCLEOTIDE SEQUENCE [LARGE SCALE GENOMIC DNA]</scope>
    <source>
        <strain evidence="7 8">NCTC11535</strain>
    </source>
</reference>
<evidence type="ECO:0000256" key="1">
    <source>
        <dbReference type="ARBA" id="ARBA00022741"/>
    </source>
</evidence>
<keyword evidence="4" id="KW-0067">ATP-binding</keyword>
<evidence type="ECO:0000256" key="3">
    <source>
        <dbReference type="ARBA" id="ARBA00022806"/>
    </source>
</evidence>
<dbReference type="InterPro" id="IPR041679">
    <property type="entry name" value="DNA2/NAM7-like_C"/>
</dbReference>
<protein>
    <submittedName>
        <fullName evidence="7">DNA helicase</fullName>
    </submittedName>
</protein>
<comment type="caution">
    <text evidence="7">The sequence shown here is derived from an EMBL/GenBank/DDBJ whole genome shotgun (WGS) entry which is preliminary data.</text>
</comment>
<dbReference type="Pfam" id="PF13087">
    <property type="entry name" value="AAA_12"/>
    <property type="match status" value="1"/>
</dbReference>
<evidence type="ECO:0000256" key="5">
    <source>
        <dbReference type="SAM" id="Coils"/>
    </source>
</evidence>
<gene>
    <name evidence="7" type="ORF">NCTC11535_02055</name>
</gene>
<keyword evidence="5" id="KW-0175">Coiled coil</keyword>
<evidence type="ECO:0000313" key="8">
    <source>
        <dbReference type="Proteomes" id="UP000250006"/>
    </source>
</evidence>
<dbReference type="InterPro" id="IPR050534">
    <property type="entry name" value="Coronavir_polyprotein_1ab"/>
</dbReference>
<dbReference type="Proteomes" id="UP000250006">
    <property type="component" value="Unassembled WGS sequence"/>
</dbReference>